<proteinExistence type="predicted"/>
<keyword evidence="2" id="KW-1185">Reference proteome</keyword>
<reference evidence="1 2" key="1">
    <citation type="journal article" date="2018" name="Sci. Rep.">
        <title>Genomic signatures of local adaptation to the degree of environmental predictability in rotifers.</title>
        <authorList>
            <person name="Franch-Gras L."/>
            <person name="Hahn C."/>
            <person name="Garcia-Roger E.M."/>
            <person name="Carmona M.J."/>
            <person name="Serra M."/>
            <person name="Gomez A."/>
        </authorList>
    </citation>
    <scope>NUCLEOTIDE SEQUENCE [LARGE SCALE GENOMIC DNA]</scope>
    <source>
        <strain evidence="1">HYR1</strain>
    </source>
</reference>
<organism evidence="1 2">
    <name type="scientific">Brachionus plicatilis</name>
    <name type="common">Marine rotifer</name>
    <name type="synonym">Brachionus muelleri</name>
    <dbReference type="NCBI Taxonomy" id="10195"/>
    <lineage>
        <taxon>Eukaryota</taxon>
        <taxon>Metazoa</taxon>
        <taxon>Spiralia</taxon>
        <taxon>Gnathifera</taxon>
        <taxon>Rotifera</taxon>
        <taxon>Eurotatoria</taxon>
        <taxon>Monogononta</taxon>
        <taxon>Pseudotrocha</taxon>
        <taxon>Ploima</taxon>
        <taxon>Brachionidae</taxon>
        <taxon>Brachionus</taxon>
    </lineage>
</organism>
<sequence length="86" mass="10075">MAELSFIWGNTLIAGFFMRDFLVCDAYLMFDLNVMKRIYNWRDKLEDKKHKLKKISEIGLVTRSMAAISASQETLNVKFLYNTSKD</sequence>
<name>A0A3M7SFV9_BRAPC</name>
<protein>
    <submittedName>
        <fullName evidence="1">Uncharacterized protein</fullName>
    </submittedName>
</protein>
<comment type="caution">
    <text evidence="1">The sequence shown here is derived from an EMBL/GenBank/DDBJ whole genome shotgun (WGS) entry which is preliminary data.</text>
</comment>
<evidence type="ECO:0000313" key="2">
    <source>
        <dbReference type="Proteomes" id="UP000276133"/>
    </source>
</evidence>
<dbReference type="AlphaFoldDB" id="A0A3M7SFV9"/>
<dbReference type="Proteomes" id="UP000276133">
    <property type="component" value="Unassembled WGS sequence"/>
</dbReference>
<evidence type="ECO:0000313" key="1">
    <source>
        <dbReference type="EMBL" id="RNA34458.1"/>
    </source>
</evidence>
<dbReference type="EMBL" id="REGN01001476">
    <property type="protein sequence ID" value="RNA34458.1"/>
    <property type="molecule type" value="Genomic_DNA"/>
</dbReference>
<gene>
    <name evidence="1" type="ORF">BpHYR1_021527</name>
</gene>
<accession>A0A3M7SFV9</accession>